<dbReference type="RefSeq" id="XP_046064418.1">
    <property type="nucleotide sequence ID" value="XM_046208891.1"/>
</dbReference>
<keyword evidence="9 11" id="KW-0652">Protein synthesis inhibitor</keyword>
<comment type="subcellular location">
    <subcellularLocation>
        <location evidence="1 11">Cytoplasm</location>
    </subcellularLocation>
</comment>
<dbReference type="AlphaFoldDB" id="A0A9P8PGD0"/>
<accession>A0A9P8PGD0</accession>
<keyword evidence="8 11" id="KW-0648">Protein biosynthesis</keyword>
<reference evidence="13" key="2">
    <citation type="submission" date="2021-01" db="EMBL/GenBank/DDBJ databases">
        <authorList>
            <person name="Schikora-Tamarit M.A."/>
        </authorList>
    </citation>
    <scope>NUCLEOTIDE SEQUENCE</scope>
    <source>
        <strain evidence="13">CBS6075</strain>
    </source>
</reference>
<evidence type="ECO:0000256" key="5">
    <source>
        <dbReference type="ARBA" id="ARBA00022540"/>
    </source>
</evidence>
<keyword evidence="14" id="KW-1185">Reference proteome</keyword>
<evidence type="ECO:0000256" key="1">
    <source>
        <dbReference type="ARBA" id="ARBA00004496"/>
    </source>
</evidence>
<gene>
    <name evidence="13" type="ORF">OGAPHI_000761</name>
</gene>
<keyword evidence="7 11" id="KW-0810">Translation regulation</keyword>
<evidence type="ECO:0000256" key="4">
    <source>
        <dbReference type="ARBA" id="ARBA00022490"/>
    </source>
</evidence>
<evidence type="ECO:0000256" key="11">
    <source>
        <dbReference type="RuleBase" id="RU363005"/>
    </source>
</evidence>
<evidence type="ECO:0000256" key="6">
    <source>
        <dbReference type="ARBA" id="ARBA00022553"/>
    </source>
</evidence>
<keyword evidence="6" id="KW-0597">Phosphoprotein</keyword>
<evidence type="ECO:0000256" key="2">
    <source>
        <dbReference type="ARBA" id="ARBA00006057"/>
    </source>
</evidence>
<dbReference type="EMBL" id="JAEUBE010000084">
    <property type="protein sequence ID" value="KAH3671050.1"/>
    <property type="molecule type" value="Genomic_DNA"/>
</dbReference>
<protein>
    <recommendedName>
        <fullName evidence="3 11">Cap-associated protein CAF20</fullName>
    </recommendedName>
</protein>
<feature type="region of interest" description="Disordered" evidence="12">
    <location>
        <begin position="39"/>
        <end position="89"/>
    </location>
</feature>
<evidence type="ECO:0000256" key="10">
    <source>
        <dbReference type="ARBA" id="ARBA00025387"/>
    </source>
</evidence>
<evidence type="ECO:0000256" key="7">
    <source>
        <dbReference type="ARBA" id="ARBA00022845"/>
    </source>
</evidence>
<evidence type="ECO:0000256" key="9">
    <source>
        <dbReference type="ARBA" id="ARBA00023193"/>
    </source>
</evidence>
<dbReference type="GO" id="GO:0003743">
    <property type="term" value="F:translation initiation factor activity"/>
    <property type="evidence" value="ECO:0007669"/>
    <property type="project" value="UniProtKB-KW"/>
</dbReference>
<evidence type="ECO:0000313" key="14">
    <source>
        <dbReference type="Proteomes" id="UP000769157"/>
    </source>
</evidence>
<organism evidence="13 14">
    <name type="scientific">Ogataea philodendri</name>
    <dbReference type="NCBI Taxonomy" id="1378263"/>
    <lineage>
        <taxon>Eukaryota</taxon>
        <taxon>Fungi</taxon>
        <taxon>Dikarya</taxon>
        <taxon>Ascomycota</taxon>
        <taxon>Saccharomycotina</taxon>
        <taxon>Pichiomycetes</taxon>
        <taxon>Pichiales</taxon>
        <taxon>Pichiaceae</taxon>
        <taxon>Ogataea</taxon>
    </lineage>
</organism>
<dbReference type="OrthoDB" id="3995390at2759"/>
<dbReference type="Proteomes" id="UP000769157">
    <property type="component" value="Unassembled WGS sequence"/>
</dbReference>
<reference evidence="13" key="1">
    <citation type="journal article" date="2021" name="Open Biol.">
        <title>Shared evolutionary footprints suggest mitochondrial oxidative damage underlies multiple complex I losses in fungi.</title>
        <authorList>
            <person name="Schikora-Tamarit M.A."/>
            <person name="Marcet-Houben M."/>
            <person name="Nosek J."/>
            <person name="Gabaldon T."/>
        </authorList>
    </citation>
    <scope>NUCLEOTIDE SEQUENCE</scope>
    <source>
        <strain evidence="13">CBS6075</strain>
    </source>
</reference>
<comment type="similarity">
    <text evidence="2 11">Belongs to the CAF20 family.</text>
</comment>
<comment type="caution">
    <text evidence="13">The sequence shown here is derived from an EMBL/GenBank/DDBJ whole genome shotgun (WGS) entry which is preliminary data.</text>
</comment>
<dbReference type="InterPro" id="IPR031456">
    <property type="entry name" value="Caf20"/>
</dbReference>
<dbReference type="GO" id="GO:0017148">
    <property type="term" value="P:negative regulation of translation"/>
    <property type="evidence" value="ECO:0007669"/>
    <property type="project" value="UniProtKB-UniRule"/>
</dbReference>
<evidence type="ECO:0000313" key="13">
    <source>
        <dbReference type="EMBL" id="KAH3671050.1"/>
    </source>
</evidence>
<comment type="function">
    <text evidence="10 11">Acts as an inhibitor of cap-dependent translation. Competes with eIF4G1 and EAP1 for binding to eIF4E and interferes with the formation of the eIF4F complex, inhibiting translation and stabilizing mRNA.</text>
</comment>
<keyword evidence="4 11" id="KW-0963">Cytoplasm</keyword>
<dbReference type="Pfam" id="PF17052">
    <property type="entry name" value="CAF20"/>
    <property type="match status" value="1"/>
</dbReference>
<keyword evidence="5 11" id="KW-0396">Initiation factor</keyword>
<feature type="compositionally biased region" description="Basic residues" evidence="12">
    <location>
        <begin position="48"/>
        <end position="59"/>
    </location>
</feature>
<dbReference type="GeneID" id="70232729"/>
<sequence>MVRKYTEEELFSYQSQGVLPEGIDLTSFVQLVDEVREALRDSDEQGPRRRSFTGYKKRQPKELKQTDDDGWTSFVTPKPKKTVVEDKPELKQHTLKLKTTSNKISSGKGSTDSRDTIAITQVSKFNAFDALNDEDEAVESDEEYDTLLMDPFADRGDDSNGSTIDDDEWFSSESVAVVEWPRKILGELLITTGGETVVLFGGCGRICTGLLAEGLVPQTGRLESRDLTRGHGGQLFQAVSLGYLLQNQPVKRKLVVLGRRKPPARVADVGDHEVDPHGVHHLGQQLGDRDVQTGRFVARDGFYQAEKQKSRLLGLVGDAALVVRLGKQLPVCLQRVERLHQLEPLLLNQGLVLRTHKRCNVFEVQRIVQVIEDVDAVRSALVVDETVAVGALEDAFHVGDDEVGELDKLGRPGEQICGIDRLVVDAQHLLDHVVDLVVVVDMGAETADDLDVSVVERRGVFGEHRLFLETHHVAQNLLDCELSFLSALSRIRKMDFSISLALPKLLMLGSRYLETEWVASSDTLDQLASLVFAPRFRYVEARLRKCLSNSELLDKICFWFCWILSQKCAKMVNPSCVDDNSFSCTTNVKMSMI</sequence>
<name>A0A9P8PGD0_9ASCO</name>
<evidence type="ECO:0000256" key="8">
    <source>
        <dbReference type="ARBA" id="ARBA00022917"/>
    </source>
</evidence>
<proteinExistence type="inferred from homology"/>
<evidence type="ECO:0000256" key="3">
    <source>
        <dbReference type="ARBA" id="ARBA00020270"/>
    </source>
</evidence>
<dbReference type="GO" id="GO:0005737">
    <property type="term" value="C:cytoplasm"/>
    <property type="evidence" value="ECO:0007669"/>
    <property type="project" value="UniProtKB-SubCell"/>
</dbReference>
<evidence type="ECO:0000256" key="12">
    <source>
        <dbReference type="SAM" id="MobiDB-lite"/>
    </source>
</evidence>
<dbReference type="GO" id="GO:0008190">
    <property type="term" value="F:eukaryotic initiation factor 4E binding"/>
    <property type="evidence" value="ECO:0007669"/>
    <property type="project" value="InterPro"/>
</dbReference>